<dbReference type="CDD" id="cd09010">
    <property type="entry name" value="MTAP_SsMTAPII_like_MTIP"/>
    <property type="match status" value="1"/>
</dbReference>
<feature type="domain" description="Nucleoside phosphorylase" evidence="4">
    <location>
        <begin position="9"/>
        <end position="247"/>
    </location>
</feature>
<feature type="binding site" evidence="3">
    <location>
        <begin position="90"/>
        <end position="91"/>
    </location>
    <ligand>
        <name>phosphate</name>
        <dbReference type="ChEBI" id="CHEBI:43474"/>
    </ligand>
</feature>
<evidence type="ECO:0000256" key="1">
    <source>
        <dbReference type="ARBA" id="ARBA00022676"/>
    </source>
</evidence>
<evidence type="ECO:0000256" key="3">
    <source>
        <dbReference type="HAMAP-Rule" id="MF_01963"/>
    </source>
</evidence>
<feature type="binding site" evidence="3">
    <location>
        <position position="190"/>
    </location>
    <ligand>
        <name>substrate</name>
    </ligand>
</feature>
<organism evidence="5 6">
    <name type="scientific">Pelagibaculum spongiae</name>
    <dbReference type="NCBI Taxonomy" id="2080658"/>
    <lineage>
        <taxon>Bacteria</taxon>
        <taxon>Pseudomonadati</taxon>
        <taxon>Pseudomonadota</taxon>
        <taxon>Gammaproteobacteria</taxon>
        <taxon>Oceanospirillales</taxon>
        <taxon>Pelagibaculum</taxon>
    </lineage>
</organism>
<dbReference type="NCBIfam" id="NF006599">
    <property type="entry name" value="PRK09136.1"/>
    <property type="match status" value="1"/>
</dbReference>
<proteinExistence type="inferred from homology"/>
<dbReference type="Proteomes" id="UP000244906">
    <property type="component" value="Unassembled WGS sequence"/>
</dbReference>
<dbReference type="GO" id="GO:0006166">
    <property type="term" value="P:purine ribonucleoside salvage"/>
    <property type="evidence" value="ECO:0007669"/>
    <property type="project" value="UniProtKB-UniRule"/>
</dbReference>
<evidence type="ECO:0000256" key="2">
    <source>
        <dbReference type="ARBA" id="ARBA00022679"/>
    </source>
</evidence>
<dbReference type="AlphaFoldDB" id="A0A2V1GU87"/>
<evidence type="ECO:0000313" key="6">
    <source>
        <dbReference type="Proteomes" id="UP000244906"/>
    </source>
</evidence>
<dbReference type="PANTHER" id="PTHR42679">
    <property type="entry name" value="S-METHYL-5'-THIOADENOSINE PHOSPHORYLASE"/>
    <property type="match status" value="1"/>
</dbReference>
<comment type="pathway">
    <text evidence="3">Purine metabolism; purine nucleoside salvage.</text>
</comment>
<evidence type="ECO:0000259" key="4">
    <source>
        <dbReference type="Pfam" id="PF01048"/>
    </source>
</evidence>
<dbReference type="GO" id="GO:0017061">
    <property type="term" value="F:S-methyl-5-thioadenosine phosphorylase activity"/>
    <property type="evidence" value="ECO:0007669"/>
    <property type="project" value="InterPro"/>
</dbReference>
<name>A0A2V1GU87_9GAMM</name>
<dbReference type="PANTHER" id="PTHR42679:SF2">
    <property type="entry name" value="S-METHYL-5'-THIOADENOSINE PHOSPHORYLASE"/>
    <property type="match status" value="1"/>
</dbReference>
<comment type="function">
    <text evidence="3">Catalyzes the reversible phosphorylation of S-methyl-5'-thioinosine (MTI) to hypoxanthine and 5-methylthioribose-1-phosphate. Involved in the breakdown of S-methyl-5'-thioadenosine (MTA), a major by-product of polyamine biosynthesis. Catabolism of (MTA) occurs via deamination to MTI and phosphorolysis to hypoxanthine.</text>
</comment>
<evidence type="ECO:0000313" key="5">
    <source>
        <dbReference type="EMBL" id="PVZ68880.1"/>
    </source>
</evidence>
<dbReference type="InterPro" id="IPR010044">
    <property type="entry name" value="MTAP"/>
</dbReference>
<feature type="binding site" evidence="3">
    <location>
        <position position="15"/>
    </location>
    <ligand>
        <name>phosphate</name>
        <dbReference type="ChEBI" id="CHEBI:43474"/>
    </ligand>
</feature>
<accession>A0A2V1GU87</accession>
<dbReference type="SUPFAM" id="SSF53167">
    <property type="entry name" value="Purine and uridine phosphorylases"/>
    <property type="match status" value="1"/>
</dbReference>
<keyword evidence="6" id="KW-1185">Reference proteome</keyword>
<feature type="binding site" evidence="3">
    <location>
        <begin position="214"/>
        <end position="216"/>
    </location>
    <ligand>
        <name>substrate</name>
    </ligand>
</feature>
<comment type="caution">
    <text evidence="5">The sequence shown here is derived from an EMBL/GenBank/DDBJ whole genome shotgun (WGS) entry which is preliminary data.</text>
</comment>
<keyword evidence="3" id="KW-0660">Purine salvage</keyword>
<comment type="subunit">
    <text evidence="3">Homotrimer.</text>
</comment>
<dbReference type="Gene3D" id="3.40.50.1580">
    <property type="entry name" value="Nucleoside phosphorylase domain"/>
    <property type="match status" value="1"/>
</dbReference>
<comment type="catalytic activity">
    <reaction evidence="3">
        <text>S-methyl-5'-thioinosine + phosphate = 5-(methylsulfanyl)-alpha-D-ribose 1-phosphate + hypoxanthine</text>
        <dbReference type="Rhea" id="RHEA:30643"/>
        <dbReference type="ChEBI" id="CHEBI:17368"/>
        <dbReference type="ChEBI" id="CHEBI:43474"/>
        <dbReference type="ChEBI" id="CHEBI:48595"/>
        <dbReference type="ChEBI" id="CHEBI:58533"/>
        <dbReference type="EC" id="2.4.2.44"/>
    </reaction>
</comment>
<dbReference type="OrthoDB" id="1523230at2"/>
<feature type="binding site" evidence="3">
    <location>
        <position position="191"/>
    </location>
    <ligand>
        <name>phosphate</name>
        <dbReference type="ChEBI" id="CHEBI:43474"/>
    </ligand>
</feature>
<feature type="site" description="Important for substrate specificity" evidence="3">
    <location>
        <position position="226"/>
    </location>
</feature>
<dbReference type="InterPro" id="IPR000845">
    <property type="entry name" value="Nucleoside_phosphorylase_d"/>
</dbReference>
<comment type="similarity">
    <text evidence="3">Belongs to the PNP/MTAP phosphorylase family. MTAP subfamily.</text>
</comment>
<sequence>MRSCSVKPLAIIAGTGLYDFPGLENAEDLNMCNRWGEVSSAIRRGTVEGRQVCFMTRHGRNHKIPPHEINYRANIQALHDLGCEDVIAITAVGGINRGLKNADLAIPDQLIDYTWGRSSTFFEKNLEDVVHVDFGEPYCPNLRDGLGQAACKMGIQVPMQMTYGATQGPRLETRAEIDRMERDGCDLVGMTGMPEAVLARELGMNYANLSVVVNMAAGRSPGPITMDDIRLTLNDGMAKVTKLLKLYLMKNSA</sequence>
<keyword evidence="2 3" id="KW-0808">Transferase</keyword>
<dbReference type="InterPro" id="IPR035994">
    <property type="entry name" value="Nucleoside_phosphorylase_sf"/>
</dbReference>
<dbReference type="GO" id="GO:0005829">
    <property type="term" value="C:cytosol"/>
    <property type="evidence" value="ECO:0007669"/>
    <property type="project" value="TreeGrafter"/>
</dbReference>
<protein>
    <recommendedName>
        <fullName evidence="3">Probable S-methyl-5'-thioinosine phosphorylase</fullName>
        <ecNumber evidence="3">2.4.2.44</ecNumber>
    </recommendedName>
    <alternativeName>
        <fullName evidence="3">5'-methylthioinosine phosphorylase</fullName>
        <shortName evidence="3">MTI phosphorylase</shortName>
        <shortName evidence="3">MTIP</shortName>
    </alternativeName>
</protein>
<dbReference type="GO" id="GO:0019509">
    <property type="term" value="P:L-methionine salvage from methylthioadenosine"/>
    <property type="evidence" value="ECO:0007669"/>
    <property type="project" value="TreeGrafter"/>
</dbReference>
<gene>
    <name evidence="5" type="ORF">DC094_11545</name>
</gene>
<feature type="site" description="Important for substrate specificity" evidence="3">
    <location>
        <position position="172"/>
    </location>
</feature>
<comment type="miscellaneous">
    <text evidence="3">Although this enzyme belongs to the family of MTA phosphorylases based on sequence homology, it has been shown that conserved amino acid substitutions in the substrate binding pocket convert the substrate specificity of this enzyme from 6-aminopurines to 6-oxopurines.</text>
</comment>
<dbReference type="Pfam" id="PF01048">
    <property type="entry name" value="PNP_UDP_1"/>
    <property type="match status" value="1"/>
</dbReference>
<feature type="binding site" evidence="3">
    <location>
        <begin position="57"/>
        <end position="58"/>
    </location>
    <ligand>
        <name>phosphate</name>
        <dbReference type="ChEBI" id="CHEBI:43474"/>
    </ligand>
</feature>
<dbReference type="EMBL" id="QDDL01000004">
    <property type="protein sequence ID" value="PVZ68880.1"/>
    <property type="molecule type" value="Genomic_DNA"/>
</dbReference>
<dbReference type="EC" id="2.4.2.44" evidence="3"/>
<dbReference type="HAMAP" id="MF_01963">
    <property type="entry name" value="MTAP"/>
    <property type="match status" value="1"/>
</dbReference>
<dbReference type="UniPathway" id="UPA00606"/>
<keyword evidence="1 3" id="KW-0328">Glycosyltransferase</keyword>
<reference evidence="5 6" key="1">
    <citation type="submission" date="2018-04" db="EMBL/GenBank/DDBJ databases">
        <title>Thalassorhabdus spongiae gen. nov., sp. nov., isolated from a marine sponge in South-West Iceland.</title>
        <authorList>
            <person name="Knobloch S."/>
            <person name="Daussin A."/>
            <person name="Johannsson R."/>
            <person name="Marteinsson V.T."/>
        </authorList>
    </citation>
    <scope>NUCLEOTIDE SEQUENCE [LARGE SCALE GENOMIC DNA]</scope>
    <source>
        <strain evidence="5 6">Hp12</strain>
    </source>
</reference>